<evidence type="ECO:0000259" key="4">
    <source>
        <dbReference type="PROSITE" id="PS50995"/>
    </source>
</evidence>
<dbReference type="EMBL" id="JACJVP010000066">
    <property type="protein sequence ID" value="MBB6675215.1"/>
    <property type="molecule type" value="Genomic_DNA"/>
</dbReference>
<dbReference type="PRINTS" id="PR00598">
    <property type="entry name" value="HTHMARR"/>
</dbReference>
<feature type="domain" description="HTH marR-type" evidence="4">
    <location>
        <begin position="23"/>
        <end position="155"/>
    </location>
</feature>
<protein>
    <submittedName>
        <fullName evidence="5">MarR family transcriptional regulator</fullName>
    </submittedName>
</protein>
<dbReference type="PANTHER" id="PTHR42756:SF1">
    <property type="entry name" value="TRANSCRIPTIONAL REPRESSOR OF EMRAB OPERON"/>
    <property type="match status" value="1"/>
</dbReference>
<comment type="caution">
    <text evidence="5">The sequence shown here is derived from an EMBL/GenBank/DDBJ whole genome shotgun (WGS) entry which is preliminary data.</text>
</comment>
<dbReference type="InterPro" id="IPR036388">
    <property type="entry name" value="WH-like_DNA-bd_sf"/>
</dbReference>
<dbReference type="PROSITE" id="PS50995">
    <property type="entry name" value="HTH_MARR_2"/>
    <property type="match status" value="1"/>
</dbReference>
<dbReference type="InterPro" id="IPR000835">
    <property type="entry name" value="HTH_MarR-typ"/>
</dbReference>
<dbReference type="Pfam" id="PF01047">
    <property type="entry name" value="MarR"/>
    <property type="match status" value="1"/>
</dbReference>
<evidence type="ECO:0000256" key="2">
    <source>
        <dbReference type="ARBA" id="ARBA00023125"/>
    </source>
</evidence>
<evidence type="ECO:0000256" key="3">
    <source>
        <dbReference type="ARBA" id="ARBA00023163"/>
    </source>
</evidence>
<keyword evidence="1" id="KW-0805">Transcription regulation</keyword>
<dbReference type="Proteomes" id="UP000547209">
    <property type="component" value="Unassembled WGS sequence"/>
</dbReference>
<gene>
    <name evidence="5" type="ORF">H7C19_31610</name>
</gene>
<dbReference type="SUPFAM" id="SSF46785">
    <property type="entry name" value="Winged helix' DNA-binding domain"/>
    <property type="match status" value="1"/>
</dbReference>
<dbReference type="AlphaFoldDB" id="A0A7X0RX52"/>
<name>A0A7X0RX52_9BACL</name>
<evidence type="ECO:0000313" key="5">
    <source>
        <dbReference type="EMBL" id="MBB6675215.1"/>
    </source>
</evidence>
<evidence type="ECO:0000256" key="1">
    <source>
        <dbReference type="ARBA" id="ARBA00023015"/>
    </source>
</evidence>
<dbReference type="Gene3D" id="1.10.10.10">
    <property type="entry name" value="Winged helix-like DNA-binding domain superfamily/Winged helix DNA-binding domain"/>
    <property type="match status" value="1"/>
</dbReference>
<sequence>MYQLIYQQKTGCAALIRPIKFYHDNIGIDIHEADLAITNYVKRRLAPFRLAPEQNLIMLLLWQSEGVTQNEIADSLGKDKAGVARMILSLESKGYVKRIVPSCDRRTVQIFLTPEGQALKDRVLPVLDEIKREISAGIGEDRFALVRSTLSAILANVERASRQ</sequence>
<organism evidence="5 6">
    <name type="scientific">Cohnella nanjingensis</name>
    <dbReference type="NCBI Taxonomy" id="1387779"/>
    <lineage>
        <taxon>Bacteria</taxon>
        <taxon>Bacillati</taxon>
        <taxon>Bacillota</taxon>
        <taxon>Bacilli</taxon>
        <taxon>Bacillales</taxon>
        <taxon>Paenibacillaceae</taxon>
        <taxon>Cohnella</taxon>
    </lineage>
</organism>
<dbReference type="GO" id="GO:0003677">
    <property type="term" value="F:DNA binding"/>
    <property type="evidence" value="ECO:0007669"/>
    <property type="project" value="UniProtKB-KW"/>
</dbReference>
<dbReference type="SMART" id="SM00347">
    <property type="entry name" value="HTH_MARR"/>
    <property type="match status" value="1"/>
</dbReference>
<dbReference type="PANTHER" id="PTHR42756">
    <property type="entry name" value="TRANSCRIPTIONAL REGULATOR, MARR"/>
    <property type="match status" value="1"/>
</dbReference>
<reference evidence="5 6" key="1">
    <citation type="submission" date="2020-08" db="EMBL/GenBank/DDBJ databases">
        <title>Cohnella phylogeny.</title>
        <authorList>
            <person name="Dunlap C."/>
        </authorList>
    </citation>
    <scope>NUCLEOTIDE SEQUENCE [LARGE SCALE GENOMIC DNA]</scope>
    <source>
        <strain evidence="5 6">DSM 28246</strain>
    </source>
</reference>
<keyword evidence="3" id="KW-0804">Transcription</keyword>
<dbReference type="GO" id="GO:0003700">
    <property type="term" value="F:DNA-binding transcription factor activity"/>
    <property type="evidence" value="ECO:0007669"/>
    <property type="project" value="InterPro"/>
</dbReference>
<keyword evidence="6" id="KW-1185">Reference proteome</keyword>
<proteinExistence type="predicted"/>
<evidence type="ECO:0000313" key="6">
    <source>
        <dbReference type="Proteomes" id="UP000547209"/>
    </source>
</evidence>
<keyword evidence="2" id="KW-0238">DNA-binding</keyword>
<accession>A0A7X0RX52</accession>
<dbReference type="InterPro" id="IPR036390">
    <property type="entry name" value="WH_DNA-bd_sf"/>
</dbReference>